<dbReference type="NCBIfam" id="NF005490">
    <property type="entry name" value="PRK07103.1"/>
    <property type="match status" value="1"/>
</dbReference>
<dbReference type="Pfam" id="PF00109">
    <property type="entry name" value="ketoacyl-synt"/>
    <property type="match status" value="1"/>
</dbReference>
<dbReference type="GO" id="GO:0004315">
    <property type="term" value="F:3-oxoacyl-[acyl-carrier-protein] synthase activity"/>
    <property type="evidence" value="ECO:0007669"/>
    <property type="project" value="TreeGrafter"/>
</dbReference>
<dbReference type="PROSITE" id="PS52004">
    <property type="entry name" value="KS3_2"/>
    <property type="match status" value="1"/>
</dbReference>
<dbReference type="InterPro" id="IPR016039">
    <property type="entry name" value="Thiolase-like"/>
</dbReference>
<gene>
    <name evidence="5" type="primary">pksF</name>
    <name evidence="5" type="ORF">KDI_07140</name>
</gene>
<evidence type="ECO:0000313" key="6">
    <source>
        <dbReference type="Proteomes" id="UP000322530"/>
    </source>
</evidence>
<comment type="similarity">
    <text evidence="1 3">Belongs to the thiolase-like superfamily. Beta-ketoacyl-ACP synthases family.</text>
</comment>
<sequence>MKNHHLPDLIITGLGITSPIGQGKTAFTTALMQGHHAFGVMQRAGRQKDTEFLGAELPALTFPEQFPQRLLRTLTLSGQAALVTLHEAWNDAQLAAVDPQRIGLVVGGSNLQQRTLLQTYEAYSDRIDFLRPTFGFSFMDSDLCGLCTEQFNIQGSAYTLGSASASGQAAILQAMQNIQTGQVDVCIALGALLDLSYLECQALRTLGAMGSDRYADNPDLACRPFDAQHDGFIYGENCGAVVIERANTDHARSVSPYASILGGAMTMDGNRNPNPSYQGEVRAIQMALAQANISANQIDYINPHGTGSLIGDETEINAIIDCQLAHASINTTKSLTGHGLSAAGTVELIATLIQMEAQQLHPSRNLKEPIQADCNWVREKARPQIIEHALTLSMGFGGVNTAICLKR</sequence>
<protein>
    <submittedName>
        <fullName evidence="5">Polyketide biosynthesis malonyl-ACP decarboxylase PksF</fullName>
    </submittedName>
</protein>
<evidence type="ECO:0000256" key="3">
    <source>
        <dbReference type="RuleBase" id="RU003694"/>
    </source>
</evidence>
<evidence type="ECO:0000313" key="5">
    <source>
        <dbReference type="EMBL" id="GCF07150.1"/>
    </source>
</evidence>
<dbReference type="SMART" id="SM00825">
    <property type="entry name" value="PKS_KS"/>
    <property type="match status" value="1"/>
</dbReference>
<keyword evidence="6" id="KW-1185">Reference proteome</keyword>
<accession>A0A5A5T6Q0</accession>
<dbReference type="RefSeq" id="WP_149400183.1">
    <property type="nucleotide sequence ID" value="NZ_BIXY01000006.1"/>
</dbReference>
<dbReference type="PANTHER" id="PTHR11712:SF336">
    <property type="entry name" value="3-OXOACYL-[ACYL-CARRIER-PROTEIN] SYNTHASE, MITOCHONDRIAL"/>
    <property type="match status" value="1"/>
</dbReference>
<dbReference type="InterPro" id="IPR014030">
    <property type="entry name" value="Ketoacyl_synth_N"/>
</dbReference>
<dbReference type="SUPFAM" id="SSF53901">
    <property type="entry name" value="Thiolase-like"/>
    <property type="match status" value="2"/>
</dbReference>
<dbReference type="OrthoDB" id="9808669at2"/>
<keyword evidence="2 3" id="KW-0808">Transferase</keyword>
<dbReference type="Gene3D" id="3.40.47.10">
    <property type="match status" value="2"/>
</dbReference>
<evidence type="ECO:0000256" key="2">
    <source>
        <dbReference type="ARBA" id="ARBA00022679"/>
    </source>
</evidence>
<dbReference type="InterPro" id="IPR014031">
    <property type="entry name" value="Ketoacyl_synth_C"/>
</dbReference>
<dbReference type="InterPro" id="IPR000794">
    <property type="entry name" value="Beta-ketoacyl_synthase"/>
</dbReference>
<dbReference type="AlphaFoldDB" id="A0A5A5T6Q0"/>
<dbReference type="EMBL" id="BIXY01000006">
    <property type="protein sequence ID" value="GCF07150.1"/>
    <property type="molecule type" value="Genomic_DNA"/>
</dbReference>
<dbReference type="Pfam" id="PF02801">
    <property type="entry name" value="Ketoacyl-synt_C"/>
    <property type="match status" value="1"/>
</dbReference>
<evidence type="ECO:0000256" key="1">
    <source>
        <dbReference type="ARBA" id="ARBA00008467"/>
    </source>
</evidence>
<comment type="caution">
    <text evidence="5">The sequence shown here is derived from an EMBL/GenBank/DDBJ whole genome shotgun (WGS) entry which is preliminary data.</text>
</comment>
<proteinExistence type="inferred from homology"/>
<feature type="domain" description="Ketosynthase family 3 (KS3)" evidence="4">
    <location>
        <begin position="6"/>
        <end position="407"/>
    </location>
</feature>
<dbReference type="PANTHER" id="PTHR11712">
    <property type="entry name" value="POLYKETIDE SYNTHASE-RELATED"/>
    <property type="match status" value="1"/>
</dbReference>
<dbReference type="Proteomes" id="UP000322530">
    <property type="component" value="Unassembled WGS sequence"/>
</dbReference>
<dbReference type="CDD" id="cd00834">
    <property type="entry name" value="KAS_I_II"/>
    <property type="match status" value="1"/>
</dbReference>
<dbReference type="GO" id="GO:0006633">
    <property type="term" value="P:fatty acid biosynthetic process"/>
    <property type="evidence" value="ECO:0007669"/>
    <property type="project" value="TreeGrafter"/>
</dbReference>
<organism evidence="5 6">
    <name type="scientific">Dictyobacter arantiisoli</name>
    <dbReference type="NCBI Taxonomy" id="2014874"/>
    <lineage>
        <taxon>Bacteria</taxon>
        <taxon>Bacillati</taxon>
        <taxon>Chloroflexota</taxon>
        <taxon>Ktedonobacteria</taxon>
        <taxon>Ktedonobacterales</taxon>
        <taxon>Dictyobacteraceae</taxon>
        <taxon>Dictyobacter</taxon>
    </lineage>
</organism>
<name>A0A5A5T6Q0_9CHLR</name>
<dbReference type="InterPro" id="IPR020841">
    <property type="entry name" value="PKS_Beta-ketoAc_synthase_dom"/>
</dbReference>
<reference evidence="5 6" key="1">
    <citation type="submission" date="2019-01" db="EMBL/GenBank/DDBJ databases">
        <title>Draft genome sequence of Dictyobacter sp. Uno17.</title>
        <authorList>
            <person name="Wang C.M."/>
            <person name="Zheng Y."/>
            <person name="Sakai Y."/>
            <person name="Abe K."/>
            <person name="Yokota A."/>
            <person name="Yabe S."/>
        </authorList>
    </citation>
    <scope>NUCLEOTIDE SEQUENCE [LARGE SCALE GENOMIC DNA]</scope>
    <source>
        <strain evidence="5 6">Uno17</strain>
    </source>
</reference>
<evidence type="ECO:0000259" key="4">
    <source>
        <dbReference type="PROSITE" id="PS52004"/>
    </source>
</evidence>
<dbReference type="GO" id="GO:0005829">
    <property type="term" value="C:cytosol"/>
    <property type="evidence" value="ECO:0007669"/>
    <property type="project" value="TreeGrafter"/>
</dbReference>